<evidence type="ECO:0000259" key="2">
    <source>
        <dbReference type="Pfam" id="PF12804"/>
    </source>
</evidence>
<evidence type="ECO:0000313" key="4">
    <source>
        <dbReference type="Proteomes" id="UP000555407"/>
    </source>
</evidence>
<feature type="compositionally biased region" description="Low complexity" evidence="1">
    <location>
        <begin position="191"/>
        <end position="207"/>
    </location>
</feature>
<dbReference type="PANTHER" id="PTHR43777:SF1">
    <property type="entry name" value="MOLYBDENUM COFACTOR CYTIDYLYLTRANSFERASE"/>
    <property type="match status" value="1"/>
</dbReference>
<dbReference type="SUPFAM" id="SSF53448">
    <property type="entry name" value="Nucleotide-diphospho-sugar transferases"/>
    <property type="match status" value="1"/>
</dbReference>
<evidence type="ECO:0000313" key="3">
    <source>
        <dbReference type="EMBL" id="NIK57092.1"/>
    </source>
</evidence>
<dbReference type="GO" id="GO:0061602">
    <property type="term" value="F:molybdenum cofactor cytidylyltransferase activity"/>
    <property type="evidence" value="ECO:0007669"/>
    <property type="project" value="UniProtKB-EC"/>
</dbReference>
<sequence>MFITGLLLGADSSPHLGTPWQLLAYQGGTLFGAALDGARECGFDQLVVTLGSASEQIHDRIDLDGVRVVESPHSDTSSSSIVPALDAVDRRADGIVVLLGDQPGITSAAVWSLVAEVSTPIGVCRYDDGESHPCWFGRELFGELRDLRSDADLWNPIHDGVHPVTRVDAIGNVPPRATTWPSYHQLLTGTPTPALADLPLDPHTLPTVPRPRHRRHTTT</sequence>
<organism evidence="3 4">
    <name type="scientific">Kribbella shirazensis</name>
    <dbReference type="NCBI Taxonomy" id="1105143"/>
    <lineage>
        <taxon>Bacteria</taxon>
        <taxon>Bacillati</taxon>
        <taxon>Actinomycetota</taxon>
        <taxon>Actinomycetes</taxon>
        <taxon>Propionibacteriales</taxon>
        <taxon>Kribbellaceae</taxon>
        <taxon>Kribbella</taxon>
    </lineage>
</organism>
<keyword evidence="3" id="KW-0548">Nucleotidyltransferase</keyword>
<dbReference type="Gene3D" id="3.90.550.10">
    <property type="entry name" value="Spore Coat Polysaccharide Biosynthesis Protein SpsA, Chain A"/>
    <property type="match status" value="1"/>
</dbReference>
<dbReference type="RefSeq" id="WP_202891107.1">
    <property type="nucleotide sequence ID" value="NZ_JAASRO010000001.1"/>
</dbReference>
<dbReference type="Pfam" id="PF12804">
    <property type="entry name" value="NTP_transf_3"/>
    <property type="match status" value="1"/>
</dbReference>
<name>A0A7X6A0E0_9ACTN</name>
<keyword evidence="3" id="KW-0808">Transferase</keyword>
<feature type="domain" description="MobA-like NTP transferase" evidence="2">
    <location>
        <begin position="5"/>
        <end position="155"/>
    </location>
</feature>
<dbReference type="InterPro" id="IPR025877">
    <property type="entry name" value="MobA-like_NTP_Trfase"/>
</dbReference>
<dbReference type="PANTHER" id="PTHR43777">
    <property type="entry name" value="MOLYBDENUM COFACTOR CYTIDYLYLTRANSFERASE"/>
    <property type="match status" value="1"/>
</dbReference>
<gene>
    <name evidence="3" type="ORF">BJY22_002809</name>
</gene>
<reference evidence="3 4" key="1">
    <citation type="submission" date="2020-03" db="EMBL/GenBank/DDBJ databases">
        <title>Sequencing the genomes of 1000 actinobacteria strains.</title>
        <authorList>
            <person name="Klenk H.-P."/>
        </authorList>
    </citation>
    <scope>NUCLEOTIDE SEQUENCE [LARGE SCALE GENOMIC DNA]</scope>
    <source>
        <strain evidence="3 4">DSM 45490</strain>
    </source>
</reference>
<protein>
    <submittedName>
        <fullName evidence="3">Molybdenum cofactor cytidylyltransferase</fullName>
        <ecNumber evidence="3">2.7.7.76</ecNumber>
    </submittedName>
</protein>
<evidence type="ECO:0000256" key="1">
    <source>
        <dbReference type="SAM" id="MobiDB-lite"/>
    </source>
</evidence>
<dbReference type="EMBL" id="JAASRO010000001">
    <property type="protein sequence ID" value="NIK57092.1"/>
    <property type="molecule type" value="Genomic_DNA"/>
</dbReference>
<feature type="region of interest" description="Disordered" evidence="1">
    <location>
        <begin position="191"/>
        <end position="219"/>
    </location>
</feature>
<comment type="caution">
    <text evidence="3">The sequence shown here is derived from an EMBL/GenBank/DDBJ whole genome shotgun (WGS) entry which is preliminary data.</text>
</comment>
<keyword evidence="4" id="KW-1185">Reference proteome</keyword>
<dbReference type="InterPro" id="IPR029044">
    <property type="entry name" value="Nucleotide-diphossugar_trans"/>
</dbReference>
<feature type="compositionally biased region" description="Basic residues" evidence="1">
    <location>
        <begin position="210"/>
        <end position="219"/>
    </location>
</feature>
<accession>A0A7X6A0E0</accession>
<proteinExistence type="predicted"/>
<dbReference type="EC" id="2.7.7.76" evidence="3"/>
<dbReference type="AlphaFoldDB" id="A0A7X6A0E0"/>
<dbReference type="Proteomes" id="UP000555407">
    <property type="component" value="Unassembled WGS sequence"/>
</dbReference>